<dbReference type="AlphaFoldDB" id="A0AAE1HFH9"/>
<feature type="compositionally biased region" description="Low complexity" evidence="1">
    <location>
        <begin position="471"/>
        <end position="488"/>
    </location>
</feature>
<dbReference type="Proteomes" id="UP001219518">
    <property type="component" value="Unassembled WGS sequence"/>
</dbReference>
<evidence type="ECO:0000313" key="3">
    <source>
        <dbReference type="Proteomes" id="UP001219518"/>
    </source>
</evidence>
<feature type="region of interest" description="Disordered" evidence="1">
    <location>
        <begin position="72"/>
        <end position="137"/>
    </location>
</feature>
<evidence type="ECO:0000313" key="2">
    <source>
        <dbReference type="EMBL" id="KAK3920364.1"/>
    </source>
</evidence>
<reference evidence="2" key="2">
    <citation type="journal article" date="2023" name="BMC Genomics">
        <title>Pest status, molecular evolution, and epigenetic factors derived from the genome assembly of Frankliniella fusca, a thysanopteran phytovirus vector.</title>
        <authorList>
            <person name="Catto M.A."/>
            <person name="Labadie P.E."/>
            <person name="Jacobson A.L."/>
            <person name="Kennedy G.G."/>
            <person name="Srinivasan R."/>
            <person name="Hunt B.G."/>
        </authorList>
    </citation>
    <scope>NUCLEOTIDE SEQUENCE</scope>
    <source>
        <strain evidence="2">PL_HMW_Pooled</strain>
    </source>
</reference>
<proteinExistence type="predicted"/>
<protein>
    <submittedName>
        <fullName evidence="2">Annexin C1</fullName>
    </submittedName>
</protein>
<feature type="compositionally biased region" description="Basic and acidic residues" evidence="1">
    <location>
        <begin position="112"/>
        <end position="137"/>
    </location>
</feature>
<accession>A0AAE1HFH9</accession>
<feature type="compositionally biased region" description="Low complexity" evidence="1">
    <location>
        <begin position="412"/>
        <end position="421"/>
    </location>
</feature>
<feature type="region of interest" description="Disordered" evidence="1">
    <location>
        <begin position="370"/>
        <end position="521"/>
    </location>
</feature>
<feature type="compositionally biased region" description="Polar residues" evidence="1">
    <location>
        <begin position="387"/>
        <end position="401"/>
    </location>
</feature>
<sequence length="555" mass="61364">MRALVVWTKENKIGIEPISNVPANARFAGAVTPVRFSGDKKWYPGKVVMLSDCNTALEEKCKEMAEQLLKEKDVSKPKREGKRKRKSVTGDGKASEQDVARALGSKVPLVRHLQEAKGSTEKAKKTAEVQRRTGQDKTDRSILELPRYGYMYALLSVILFDFHFSENNHSQKPKAGAKEPEEDFENNEDSTDDEPDDANDSNDDLKDGGEAEEDETSTEKWCQCNVCQVLQKYDDSLYLNFLSDMTKLYAAKSSKCRRFLVLQAILPRCKQSELVPGSGIYIKSSAKDEIRVDFKNKPSSLVRETLYALYGKEQFKVLQVTARGIKRGSYGIQEDVLKALVEFVNKNCEAKKALTLKSLVIIINKRAPEWRRGEQSSRSPRKKKNRVTSPISLKVTSTSPFKCTPLKSPRASLQQSPRLSPRPSPVISASKLGPQEGIALTSPKPKRRLFDGLEPAAGKPVATPAPPGPPAAQHSASPAAQHTASPAPLADQSAAPPQWPGWNYTSPPLSHPSPAYGAYGQSCGPGYGQSYGASSHPPRYNYYDQHYQYSGMTEL</sequence>
<reference evidence="2" key="1">
    <citation type="submission" date="2021-07" db="EMBL/GenBank/DDBJ databases">
        <authorList>
            <person name="Catto M.A."/>
            <person name="Jacobson A."/>
            <person name="Kennedy G."/>
            <person name="Labadie P."/>
            <person name="Hunt B.G."/>
            <person name="Srinivasan R."/>
        </authorList>
    </citation>
    <scope>NUCLEOTIDE SEQUENCE</scope>
    <source>
        <strain evidence="2">PL_HMW_Pooled</strain>
        <tissue evidence="2">Head</tissue>
    </source>
</reference>
<keyword evidence="3" id="KW-1185">Reference proteome</keyword>
<dbReference type="EMBL" id="JAHWGI010000994">
    <property type="protein sequence ID" value="KAK3920364.1"/>
    <property type="molecule type" value="Genomic_DNA"/>
</dbReference>
<feature type="compositionally biased region" description="Acidic residues" evidence="1">
    <location>
        <begin position="180"/>
        <end position="202"/>
    </location>
</feature>
<evidence type="ECO:0000256" key="1">
    <source>
        <dbReference type="SAM" id="MobiDB-lite"/>
    </source>
</evidence>
<name>A0AAE1HFH9_9NEOP</name>
<organism evidence="2 3">
    <name type="scientific">Frankliniella fusca</name>
    <dbReference type="NCBI Taxonomy" id="407009"/>
    <lineage>
        <taxon>Eukaryota</taxon>
        <taxon>Metazoa</taxon>
        <taxon>Ecdysozoa</taxon>
        <taxon>Arthropoda</taxon>
        <taxon>Hexapoda</taxon>
        <taxon>Insecta</taxon>
        <taxon>Pterygota</taxon>
        <taxon>Neoptera</taxon>
        <taxon>Paraneoptera</taxon>
        <taxon>Thysanoptera</taxon>
        <taxon>Terebrantia</taxon>
        <taxon>Thripoidea</taxon>
        <taxon>Thripidae</taxon>
        <taxon>Frankliniella</taxon>
    </lineage>
</organism>
<comment type="caution">
    <text evidence="2">The sequence shown here is derived from an EMBL/GenBank/DDBJ whole genome shotgun (WGS) entry which is preliminary data.</text>
</comment>
<gene>
    <name evidence="2" type="ORF">KUF71_009651</name>
</gene>
<feature type="region of interest" description="Disordered" evidence="1">
    <location>
        <begin position="169"/>
        <end position="214"/>
    </location>
</feature>